<dbReference type="AlphaFoldDB" id="A0A0R2B9I6"/>
<comment type="similarity">
    <text evidence="1 4">Belongs to the D-isomer specific 2-hydroxyacid dehydrogenase family.</text>
</comment>
<evidence type="ECO:0000259" key="6">
    <source>
        <dbReference type="Pfam" id="PF02826"/>
    </source>
</evidence>
<proteinExistence type="inferred from homology"/>
<evidence type="ECO:0000313" key="8">
    <source>
        <dbReference type="Proteomes" id="UP000051845"/>
    </source>
</evidence>
<dbReference type="Gene3D" id="3.40.50.720">
    <property type="entry name" value="NAD(P)-binding Rossmann-like Domain"/>
    <property type="match status" value="2"/>
</dbReference>
<evidence type="ECO:0000259" key="5">
    <source>
        <dbReference type="Pfam" id="PF00389"/>
    </source>
</evidence>
<dbReference type="InterPro" id="IPR029752">
    <property type="entry name" value="D-isomer_DH_CS1"/>
</dbReference>
<keyword evidence="3" id="KW-0520">NAD</keyword>
<dbReference type="SUPFAM" id="SSF52283">
    <property type="entry name" value="Formate/glycerate dehydrogenase catalytic domain-like"/>
    <property type="match status" value="1"/>
</dbReference>
<comment type="caution">
    <text evidence="7">The sequence shown here is derived from an EMBL/GenBank/DDBJ whole genome shotgun (WGS) entry which is preliminary data.</text>
</comment>
<dbReference type="Proteomes" id="UP000051845">
    <property type="component" value="Unassembled WGS sequence"/>
</dbReference>
<dbReference type="GO" id="GO:0016618">
    <property type="term" value="F:hydroxypyruvate reductase [NAD(P)H] activity"/>
    <property type="evidence" value="ECO:0007669"/>
    <property type="project" value="TreeGrafter"/>
</dbReference>
<keyword evidence="2 4" id="KW-0560">Oxidoreductase</keyword>
<dbReference type="PATRIC" id="fig|1423733.4.peg.1988"/>
<gene>
    <name evidence="7" type="ORF">FC82_GL001887</name>
</gene>
<feature type="domain" description="D-isomer specific 2-hydroxyacid dehydrogenase catalytic" evidence="5">
    <location>
        <begin position="31"/>
        <end position="324"/>
    </location>
</feature>
<dbReference type="EMBL" id="AYYR01000039">
    <property type="protein sequence ID" value="KRM76061.1"/>
    <property type="molecule type" value="Genomic_DNA"/>
</dbReference>
<dbReference type="CDD" id="cd12172">
    <property type="entry name" value="PGDH_like_2"/>
    <property type="match status" value="1"/>
</dbReference>
<dbReference type="FunFam" id="3.40.50.720:FF:000203">
    <property type="entry name" value="D-3-phosphoglycerate dehydrogenase (SerA)"/>
    <property type="match status" value="1"/>
</dbReference>
<dbReference type="InterPro" id="IPR006140">
    <property type="entry name" value="D-isomer_DH_NAD-bd"/>
</dbReference>
<dbReference type="GO" id="GO:0051287">
    <property type="term" value="F:NAD binding"/>
    <property type="evidence" value="ECO:0007669"/>
    <property type="project" value="InterPro"/>
</dbReference>
<evidence type="ECO:0000256" key="2">
    <source>
        <dbReference type="ARBA" id="ARBA00023002"/>
    </source>
</evidence>
<accession>A0A0R2B9I6</accession>
<dbReference type="InterPro" id="IPR036291">
    <property type="entry name" value="NAD(P)-bd_dom_sf"/>
</dbReference>
<protein>
    <submittedName>
        <fullName evidence="7">D-3-phosphoglycerate dehydrogenase</fullName>
    </submittedName>
</protein>
<evidence type="ECO:0000256" key="3">
    <source>
        <dbReference type="ARBA" id="ARBA00023027"/>
    </source>
</evidence>
<dbReference type="InterPro" id="IPR006139">
    <property type="entry name" value="D-isomer_2_OHA_DH_cat_dom"/>
</dbReference>
<evidence type="ECO:0000313" key="7">
    <source>
        <dbReference type="EMBL" id="KRM76061.1"/>
    </source>
</evidence>
<evidence type="ECO:0000256" key="4">
    <source>
        <dbReference type="RuleBase" id="RU003719"/>
    </source>
</evidence>
<dbReference type="STRING" id="33960.TY91_14535"/>
<evidence type="ECO:0000256" key="1">
    <source>
        <dbReference type="ARBA" id="ARBA00005854"/>
    </source>
</evidence>
<sequence>MLFLTLIYRKEQVPQMKPKVIMPKMADTLSNNYLKEKGYDVITVPDVTEQALLDHPDVAAAILFVSPIPNTIYDKLPNLKVFARYGVGYDSVDANYAASKGVWVTNTPGANAVSVAESAVSDLLLLAKRSPWISQKMREGDLKGAVHLMGRDVAGATIGIVGYGNIGQSVAKILSGFNVNVLIYNRTPRESKYGKFVDWDTLFKESDYVTIHLAATPETENSITAKEFAMMKSSASIINLARGPIINENDLISALKTGQIESAALDVFDKEPLPATSPLFDLDNVFLTPHTAAQTLEAHNRMAVGASKMIDQVLTGNTPDWPVNQPK</sequence>
<feature type="domain" description="D-isomer specific 2-hydroxyacid dehydrogenase NAD-binding" evidence="6">
    <location>
        <begin position="123"/>
        <end position="292"/>
    </location>
</feature>
<dbReference type="PROSITE" id="PS00065">
    <property type="entry name" value="D_2_HYDROXYACID_DH_1"/>
    <property type="match status" value="1"/>
</dbReference>
<dbReference type="PANTHER" id="PTHR10996">
    <property type="entry name" value="2-HYDROXYACID DEHYDROGENASE-RELATED"/>
    <property type="match status" value="1"/>
</dbReference>
<dbReference type="Pfam" id="PF02826">
    <property type="entry name" value="2-Hacid_dh_C"/>
    <property type="match status" value="1"/>
</dbReference>
<reference evidence="7 8" key="1">
    <citation type="journal article" date="2015" name="Genome Announc.">
        <title>Expanding the biotechnology potential of lactobacilli through comparative genomics of 213 strains and associated genera.</title>
        <authorList>
            <person name="Sun Z."/>
            <person name="Harris H.M."/>
            <person name="McCann A."/>
            <person name="Guo C."/>
            <person name="Argimon S."/>
            <person name="Zhang W."/>
            <person name="Yang X."/>
            <person name="Jeffery I.B."/>
            <person name="Cooney J.C."/>
            <person name="Kagawa T.F."/>
            <person name="Liu W."/>
            <person name="Song Y."/>
            <person name="Salvetti E."/>
            <person name="Wrobel A."/>
            <person name="Rasinkangas P."/>
            <person name="Parkhill J."/>
            <person name="Rea M.C."/>
            <person name="O'Sullivan O."/>
            <person name="Ritari J."/>
            <person name="Douillard F.P."/>
            <person name="Paul Ross R."/>
            <person name="Yang R."/>
            <person name="Briner A.E."/>
            <person name="Felis G.E."/>
            <person name="de Vos W.M."/>
            <person name="Barrangou R."/>
            <person name="Klaenhammer T.R."/>
            <person name="Caufield P.W."/>
            <person name="Cui Y."/>
            <person name="Zhang H."/>
            <person name="O'Toole P.W."/>
        </authorList>
    </citation>
    <scope>NUCLEOTIDE SEQUENCE [LARGE SCALE GENOMIC DNA]</scope>
    <source>
        <strain evidence="7 8">DSM 20515</strain>
    </source>
</reference>
<dbReference type="InterPro" id="IPR050223">
    <property type="entry name" value="D-isomer_2-hydroxyacid_DH"/>
</dbReference>
<dbReference type="GO" id="GO:0030267">
    <property type="term" value="F:glyoxylate reductase (NADPH) activity"/>
    <property type="evidence" value="ECO:0007669"/>
    <property type="project" value="TreeGrafter"/>
</dbReference>
<dbReference type="SUPFAM" id="SSF51735">
    <property type="entry name" value="NAD(P)-binding Rossmann-fold domains"/>
    <property type="match status" value="1"/>
</dbReference>
<name>A0A0R2B9I6_SECCO</name>
<organism evidence="7 8">
    <name type="scientific">Secundilactobacillus collinoides DSM 20515 = JCM 1123</name>
    <dbReference type="NCBI Taxonomy" id="1423733"/>
    <lineage>
        <taxon>Bacteria</taxon>
        <taxon>Bacillati</taxon>
        <taxon>Bacillota</taxon>
        <taxon>Bacilli</taxon>
        <taxon>Lactobacillales</taxon>
        <taxon>Lactobacillaceae</taxon>
        <taxon>Secundilactobacillus</taxon>
    </lineage>
</organism>
<dbReference type="PANTHER" id="PTHR10996:SF178">
    <property type="entry name" value="2-HYDROXYACID DEHYDROGENASE YGL185C-RELATED"/>
    <property type="match status" value="1"/>
</dbReference>
<dbReference type="Pfam" id="PF00389">
    <property type="entry name" value="2-Hacid_dh"/>
    <property type="match status" value="1"/>
</dbReference>
<dbReference type="GO" id="GO:0005829">
    <property type="term" value="C:cytosol"/>
    <property type="evidence" value="ECO:0007669"/>
    <property type="project" value="TreeGrafter"/>
</dbReference>